<dbReference type="KEGG" id="mpw:MPR_3168"/>
<dbReference type="EMBL" id="FOFY01000004">
    <property type="protein sequence ID" value="SEQ60726.1"/>
    <property type="molecule type" value="Genomic_DNA"/>
</dbReference>
<evidence type="ECO:0008006" key="4">
    <source>
        <dbReference type="Google" id="ProtNLM"/>
    </source>
</evidence>
<accession>A0AAJ4W2V8</accession>
<gene>
    <name evidence="2" type="ORF">SAMN04488089_104187</name>
</gene>
<feature type="transmembrane region" description="Helical" evidence="1">
    <location>
        <begin position="64"/>
        <end position="83"/>
    </location>
</feature>
<keyword evidence="1" id="KW-0472">Membrane</keyword>
<dbReference type="RefSeq" id="WP_041894125.1">
    <property type="nucleotide sequence ID" value="NZ_CP010817.1"/>
</dbReference>
<feature type="transmembrane region" description="Helical" evidence="1">
    <location>
        <begin position="95"/>
        <end position="116"/>
    </location>
</feature>
<protein>
    <recommendedName>
        <fullName evidence="4">Magnesium citrate secondary transporter</fullName>
    </recommendedName>
</protein>
<dbReference type="AlphaFoldDB" id="A0AAJ4W2V8"/>
<keyword evidence="3" id="KW-1185">Reference proteome</keyword>
<proteinExistence type="predicted"/>
<name>A0AAJ4W2V8_MYRPR</name>
<evidence type="ECO:0000313" key="2">
    <source>
        <dbReference type="EMBL" id="SEQ60726.1"/>
    </source>
</evidence>
<evidence type="ECO:0000313" key="3">
    <source>
        <dbReference type="Proteomes" id="UP000183496"/>
    </source>
</evidence>
<sequence>MSVLKHWTFITMLVVGGAIYTAQRLEVELPSFINNYVNDILSIPLTMAVILVILRLWKGSTYQLSPLMITSVVLYYTFYFEYYLPQHTSRYTADLYDIGCYILGGILFYLLQLYVWSANNSLQKKVSHK</sequence>
<organism evidence="2 3">
    <name type="scientific">Myroides profundi</name>
    <dbReference type="NCBI Taxonomy" id="480520"/>
    <lineage>
        <taxon>Bacteria</taxon>
        <taxon>Pseudomonadati</taxon>
        <taxon>Bacteroidota</taxon>
        <taxon>Flavobacteriia</taxon>
        <taxon>Flavobacteriales</taxon>
        <taxon>Flavobacteriaceae</taxon>
        <taxon>Myroides</taxon>
    </lineage>
</organism>
<reference evidence="2 3" key="1">
    <citation type="submission" date="2016-10" db="EMBL/GenBank/DDBJ databases">
        <authorList>
            <person name="Varghese N."/>
            <person name="Submissions S."/>
        </authorList>
    </citation>
    <scope>NUCLEOTIDE SEQUENCE [LARGE SCALE GENOMIC DNA]</scope>
    <source>
        <strain evidence="3">DSM 19823 / KCTC 23066 / CCTCC M 208030 / D25</strain>
    </source>
</reference>
<keyword evidence="1" id="KW-1133">Transmembrane helix</keyword>
<feature type="transmembrane region" description="Helical" evidence="1">
    <location>
        <begin position="40"/>
        <end position="57"/>
    </location>
</feature>
<comment type="caution">
    <text evidence="2">The sequence shown here is derived from an EMBL/GenBank/DDBJ whole genome shotgun (WGS) entry which is preliminary data.</text>
</comment>
<keyword evidence="1" id="KW-0812">Transmembrane</keyword>
<dbReference type="Proteomes" id="UP000183496">
    <property type="component" value="Unassembled WGS sequence"/>
</dbReference>
<evidence type="ECO:0000256" key="1">
    <source>
        <dbReference type="SAM" id="Phobius"/>
    </source>
</evidence>